<name>A0A6A1V481_9ROSI</name>
<reference evidence="1 2" key="1">
    <citation type="journal article" date="2019" name="Plant Biotechnol. J.">
        <title>The red bayberry genome and genetic basis of sex determination.</title>
        <authorList>
            <person name="Jia H.M."/>
            <person name="Jia H.J."/>
            <person name="Cai Q.L."/>
            <person name="Wang Y."/>
            <person name="Zhao H.B."/>
            <person name="Yang W.F."/>
            <person name="Wang G.Y."/>
            <person name="Li Y.H."/>
            <person name="Zhan D.L."/>
            <person name="Shen Y.T."/>
            <person name="Niu Q.F."/>
            <person name="Chang L."/>
            <person name="Qiu J."/>
            <person name="Zhao L."/>
            <person name="Xie H.B."/>
            <person name="Fu W.Y."/>
            <person name="Jin J."/>
            <person name="Li X.W."/>
            <person name="Jiao Y."/>
            <person name="Zhou C.C."/>
            <person name="Tu T."/>
            <person name="Chai C.Y."/>
            <person name="Gao J.L."/>
            <person name="Fan L.J."/>
            <person name="van de Weg E."/>
            <person name="Wang J.Y."/>
            <person name="Gao Z.S."/>
        </authorList>
    </citation>
    <scope>NUCLEOTIDE SEQUENCE [LARGE SCALE GENOMIC DNA]</scope>
    <source>
        <tissue evidence="1">Leaves</tissue>
    </source>
</reference>
<organism evidence="1 2">
    <name type="scientific">Morella rubra</name>
    <name type="common">Chinese bayberry</name>
    <dbReference type="NCBI Taxonomy" id="262757"/>
    <lineage>
        <taxon>Eukaryota</taxon>
        <taxon>Viridiplantae</taxon>
        <taxon>Streptophyta</taxon>
        <taxon>Embryophyta</taxon>
        <taxon>Tracheophyta</taxon>
        <taxon>Spermatophyta</taxon>
        <taxon>Magnoliopsida</taxon>
        <taxon>eudicotyledons</taxon>
        <taxon>Gunneridae</taxon>
        <taxon>Pentapetalae</taxon>
        <taxon>rosids</taxon>
        <taxon>fabids</taxon>
        <taxon>Fagales</taxon>
        <taxon>Myricaceae</taxon>
        <taxon>Morella</taxon>
    </lineage>
</organism>
<sequence>MRMVGQIPLDIPEGQRGTICDNFNVFYERVSYILRNFGKVHYKNWRAVPEVDKTELLNWVMMDKDKSLIDFYKHTCNHVDGSWVRPIVEQNYARMRELQFERDPTLEDEDVANELFHEVLGKTLGYVRGLGKSTVAPKVHNEDKD</sequence>
<comment type="caution">
    <text evidence="1">The sequence shown here is derived from an EMBL/GenBank/DDBJ whole genome shotgun (WGS) entry which is preliminary data.</text>
</comment>
<dbReference type="AlphaFoldDB" id="A0A6A1V481"/>
<dbReference type="EMBL" id="RXIC02000025">
    <property type="protein sequence ID" value="KAB1206060.1"/>
    <property type="molecule type" value="Genomic_DNA"/>
</dbReference>
<proteinExistence type="predicted"/>
<gene>
    <name evidence="1" type="ORF">CJ030_MR7G009289</name>
</gene>
<evidence type="ECO:0000313" key="2">
    <source>
        <dbReference type="Proteomes" id="UP000516437"/>
    </source>
</evidence>
<dbReference type="Proteomes" id="UP000516437">
    <property type="component" value="Chromosome 7"/>
</dbReference>
<protein>
    <submittedName>
        <fullName evidence="1">Uncharacterized protein</fullName>
    </submittedName>
</protein>
<accession>A0A6A1V481</accession>
<keyword evidence="2" id="KW-1185">Reference proteome</keyword>
<evidence type="ECO:0000313" key="1">
    <source>
        <dbReference type="EMBL" id="KAB1206060.1"/>
    </source>
</evidence>